<evidence type="ECO:0000256" key="1">
    <source>
        <dbReference type="ARBA" id="ARBA00010872"/>
    </source>
</evidence>
<keyword evidence="3" id="KW-0378">Hydrolase</keyword>
<evidence type="ECO:0000256" key="4">
    <source>
        <dbReference type="ARBA" id="ARBA00023145"/>
    </source>
</evidence>
<dbReference type="STRING" id="244447.ENSCSEP00000010749"/>
<dbReference type="InParanoid" id="A0A3P8V9D1"/>
<dbReference type="GO" id="GO:0005829">
    <property type="term" value="C:cytosol"/>
    <property type="evidence" value="ECO:0007669"/>
    <property type="project" value="UniProtKB-ARBA"/>
</dbReference>
<evidence type="ECO:0000256" key="3">
    <source>
        <dbReference type="ARBA" id="ARBA00022801"/>
    </source>
</evidence>
<dbReference type="Gene3D" id="3.60.20.30">
    <property type="entry name" value="(Glycosyl)asparaginase"/>
    <property type="match status" value="1"/>
</dbReference>
<dbReference type="GO" id="GO:0004298">
    <property type="term" value="F:threonine-type endopeptidase activity"/>
    <property type="evidence" value="ECO:0007669"/>
    <property type="project" value="InterPro"/>
</dbReference>
<feature type="region of interest" description="Disordered" evidence="9">
    <location>
        <begin position="205"/>
        <end position="230"/>
    </location>
</feature>
<dbReference type="InterPro" id="IPR029055">
    <property type="entry name" value="Ntn_hydrolases_N"/>
</dbReference>
<dbReference type="AlphaFoldDB" id="A0A3P8V9D1"/>
<evidence type="ECO:0000313" key="11">
    <source>
        <dbReference type="Proteomes" id="UP000265120"/>
    </source>
</evidence>
<dbReference type="PANTHER" id="PTHR10188">
    <property type="entry name" value="L-ASPARAGINASE"/>
    <property type="match status" value="1"/>
</dbReference>
<accession>A0A3P8V9D1</accession>
<evidence type="ECO:0000256" key="9">
    <source>
        <dbReference type="SAM" id="MobiDB-lite"/>
    </source>
</evidence>
<dbReference type="Ensembl" id="ENSCSET00000010878.1">
    <property type="protein sequence ID" value="ENSCSEP00000010749.1"/>
    <property type="gene ID" value="ENSCSEG00000006877.1"/>
</dbReference>
<sequence length="447" mass="48000">MIGLSSYVGVMESEINFAEEQQPLSPQANSWTNKQDQKPKVFGGFVLVHAGAGYHSESKAKEYKHVCKRACQRAVEQLKAGVLAVEAVAAALVELEDSPFTNAGMGSNLNLSGEIECDASIMDGKSLHYGAVGAISGIKNPVLVANRLLSEAQKGKLSAGRIPPCFLVGRGAHDWALSHGIPSWPSEKMATKFSLSAYRRNKRKMELAEKMEPGQTKRRRQSSENENGSGCLDTVGAVVVDLEGNVAAAVSSGGLAMKHSGRVGQAAHYGCGCWAENGCNLNTYSTAVSTSGCGEHLIRTMLARECSSAMQTEDAHRALLETMQNKFISSPFLASEDRVLGGVIVLRCCRCVETQPSQNIQGILVEFLWSHTTESMCVGYMSAQDSKARTHISRLPPGTVPGQSLAIEGGVCRLMSVADMYSLPMNHVLPSVDWIRLDAPLSLSVRP</sequence>
<name>A0A3P8V9D1_CYNSE</name>
<reference evidence="10" key="3">
    <citation type="submission" date="2025-09" db="UniProtKB">
        <authorList>
            <consortium name="Ensembl"/>
        </authorList>
    </citation>
    <scope>IDENTIFICATION</scope>
</reference>
<evidence type="ECO:0000313" key="10">
    <source>
        <dbReference type="Ensembl" id="ENSCSEP00000010749.1"/>
    </source>
</evidence>
<dbReference type="Pfam" id="PF01112">
    <property type="entry name" value="Asparaginase_2"/>
    <property type="match status" value="1"/>
</dbReference>
<dbReference type="Proteomes" id="UP000265120">
    <property type="component" value="Chromosome 12"/>
</dbReference>
<keyword evidence="2" id="KW-0645">Protease</keyword>
<dbReference type="FunCoup" id="A0A3P8V9D1">
    <property type="interactions" value="899"/>
</dbReference>
<comment type="subunit">
    <text evidence="5">Intramolecular proteolysis generates 2 subunits, alpha and beta, which reassemble through a non-covalent association to form the fully active enzyme.</text>
</comment>
<dbReference type="GO" id="GO:0006508">
    <property type="term" value="P:proteolysis"/>
    <property type="evidence" value="ECO:0007669"/>
    <property type="project" value="UniProtKB-KW"/>
</dbReference>
<dbReference type="GO" id="GO:0051216">
    <property type="term" value="P:cartilage development"/>
    <property type="evidence" value="ECO:0007669"/>
    <property type="project" value="Ensembl"/>
</dbReference>
<reference evidence="10 11" key="1">
    <citation type="journal article" date="2014" name="Nat. Genet.">
        <title>Whole-genome sequence of a flatfish provides insights into ZW sex chromosome evolution and adaptation to a benthic lifestyle.</title>
        <authorList>
            <person name="Chen S."/>
            <person name="Zhang G."/>
            <person name="Shao C."/>
            <person name="Huang Q."/>
            <person name="Liu G."/>
            <person name="Zhang P."/>
            <person name="Song W."/>
            <person name="An N."/>
            <person name="Chalopin D."/>
            <person name="Volff J.N."/>
            <person name="Hong Y."/>
            <person name="Li Q."/>
            <person name="Sha Z."/>
            <person name="Zhou H."/>
            <person name="Xie M."/>
            <person name="Yu Q."/>
            <person name="Liu Y."/>
            <person name="Xiang H."/>
            <person name="Wang N."/>
            <person name="Wu K."/>
            <person name="Yang C."/>
            <person name="Zhou Q."/>
            <person name="Liao X."/>
            <person name="Yang L."/>
            <person name="Hu Q."/>
            <person name="Zhang J."/>
            <person name="Meng L."/>
            <person name="Jin L."/>
            <person name="Tian Y."/>
            <person name="Lian J."/>
            <person name="Yang J."/>
            <person name="Miao G."/>
            <person name="Liu S."/>
            <person name="Liang Z."/>
            <person name="Yan F."/>
            <person name="Li Y."/>
            <person name="Sun B."/>
            <person name="Zhang H."/>
            <person name="Zhang J."/>
            <person name="Zhu Y."/>
            <person name="Du M."/>
            <person name="Zhao Y."/>
            <person name="Schartl M."/>
            <person name="Tang Q."/>
            <person name="Wang J."/>
        </authorList>
    </citation>
    <scope>NUCLEOTIDE SEQUENCE</scope>
</reference>
<dbReference type="InterPro" id="IPR000246">
    <property type="entry name" value="Peptidase_T2"/>
</dbReference>
<feature type="site" description="Cleavage; by autolysis" evidence="8">
    <location>
        <begin position="233"/>
        <end position="234"/>
    </location>
</feature>
<protein>
    <recommendedName>
        <fullName evidence="6">Threonine aspartase 1</fullName>
    </recommendedName>
</protein>
<keyword evidence="4" id="KW-0865">Zymogen</keyword>
<evidence type="ECO:0000256" key="6">
    <source>
        <dbReference type="ARBA" id="ARBA00072949"/>
    </source>
</evidence>
<reference evidence="10" key="2">
    <citation type="submission" date="2025-08" db="UniProtKB">
        <authorList>
            <consortium name="Ensembl"/>
        </authorList>
    </citation>
    <scope>IDENTIFICATION</scope>
</reference>
<dbReference type="CDD" id="cd04514">
    <property type="entry name" value="Taspase1_like"/>
    <property type="match status" value="1"/>
</dbReference>
<evidence type="ECO:0000256" key="2">
    <source>
        <dbReference type="ARBA" id="ARBA00022670"/>
    </source>
</evidence>
<evidence type="ECO:0000256" key="8">
    <source>
        <dbReference type="PIRSR" id="PIRSR600246-3"/>
    </source>
</evidence>
<proteinExistence type="inferred from homology"/>
<dbReference type="SUPFAM" id="SSF56235">
    <property type="entry name" value="N-terminal nucleophile aminohydrolases (Ntn hydrolases)"/>
    <property type="match status" value="1"/>
</dbReference>
<keyword evidence="11" id="KW-1185">Reference proteome</keyword>
<evidence type="ECO:0000256" key="5">
    <source>
        <dbReference type="ARBA" id="ARBA00063375"/>
    </source>
</evidence>
<dbReference type="GO" id="GO:0007420">
    <property type="term" value="P:brain development"/>
    <property type="evidence" value="ECO:0007669"/>
    <property type="project" value="Ensembl"/>
</dbReference>
<dbReference type="GeneTree" id="ENSGT00950000183045"/>
<comment type="similarity">
    <text evidence="1">Belongs to the Ntn-hydrolase family.</text>
</comment>
<dbReference type="InterPro" id="IPR037464">
    <property type="entry name" value="Taspase1"/>
</dbReference>
<organism evidence="10 11">
    <name type="scientific">Cynoglossus semilaevis</name>
    <name type="common">Tongue sole</name>
    <dbReference type="NCBI Taxonomy" id="244447"/>
    <lineage>
        <taxon>Eukaryota</taxon>
        <taxon>Metazoa</taxon>
        <taxon>Chordata</taxon>
        <taxon>Craniata</taxon>
        <taxon>Vertebrata</taxon>
        <taxon>Euteleostomi</taxon>
        <taxon>Actinopterygii</taxon>
        <taxon>Neopterygii</taxon>
        <taxon>Teleostei</taxon>
        <taxon>Neoteleostei</taxon>
        <taxon>Acanthomorphata</taxon>
        <taxon>Carangaria</taxon>
        <taxon>Pleuronectiformes</taxon>
        <taxon>Pleuronectoidei</taxon>
        <taxon>Cynoglossidae</taxon>
        <taxon>Cynoglossinae</taxon>
        <taxon>Cynoglossus</taxon>
    </lineage>
</organism>
<feature type="active site" description="Nucleophile" evidence="7">
    <location>
        <position position="234"/>
    </location>
</feature>
<dbReference type="GO" id="GO:0051604">
    <property type="term" value="P:protein maturation"/>
    <property type="evidence" value="ECO:0007669"/>
    <property type="project" value="TreeGrafter"/>
</dbReference>
<evidence type="ECO:0000256" key="7">
    <source>
        <dbReference type="PIRSR" id="PIRSR600246-1"/>
    </source>
</evidence>
<dbReference type="PANTHER" id="PTHR10188:SF8">
    <property type="entry name" value="THREONINE ASPARTASE 1"/>
    <property type="match status" value="1"/>
</dbReference>
<dbReference type="FunFam" id="3.60.20.30:FF:000002">
    <property type="entry name" value="Taspase, threonine aspartase, 1"/>
    <property type="match status" value="1"/>
</dbReference>